<dbReference type="InterPro" id="IPR001853">
    <property type="entry name" value="DSBA-like_thioredoxin_dom"/>
</dbReference>
<dbReference type="KEGG" id="suam:BOO69_20855"/>
<geneLocation type="plasmid" evidence="4 5">
    <name>unnamed4</name>
</geneLocation>
<dbReference type="GO" id="GO:0004364">
    <property type="term" value="F:glutathione transferase activity"/>
    <property type="evidence" value="ECO:0007669"/>
    <property type="project" value="TreeGrafter"/>
</dbReference>
<proteinExistence type="inferred from homology"/>
<accession>A0A1J0WPC5</accession>
<dbReference type="Gene3D" id="3.40.30.10">
    <property type="entry name" value="Glutaredoxin"/>
    <property type="match status" value="1"/>
</dbReference>
<evidence type="ECO:0000259" key="3">
    <source>
        <dbReference type="Pfam" id="PF01323"/>
    </source>
</evidence>
<sequence>MASSGSDRDALTFFFDFASPYAYFAFDRVIALAEEHAVPLHLRPALVWAILKEQGIPPPLDSPARDAYFRADMPRSAAFHGVAYNHPPDMPISAHLAAQLWLGHPEAVRIDLARRIFRARFVDGRDIRDRNTLVALSGALGTSQADALSFMDADTNRADLARGVADAVAAGAPGIPFLIWRGEGFFGADRLPQLRWRLEHTLT</sequence>
<dbReference type="Proteomes" id="UP000181897">
    <property type="component" value="Plasmid unnamed4"/>
</dbReference>
<comment type="catalytic activity">
    <reaction evidence="1">
        <text>2-hydroxychromene-2-carboxylate = (3E)-4-(2-hydroxyphenyl)-2-oxobut-3-enoate</text>
        <dbReference type="Rhea" id="RHEA:27401"/>
        <dbReference type="ChEBI" id="CHEBI:59350"/>
        <dbReference type="ChEBI" id="CHEBI:59353"/>
        <dbReference type="EC" id="5.99.1.4"/>
    </reaction>
</comment>
<dbReference type="PANTHER" id="PTHR42943:SF2">
    <property type="entry name" value="GLUTATHIONE S-TRANSFERASE KAPPA 1"/>
    <property type="match status" value="1"/>
</dbReference>
<reference evidence="4 5" key="1">
    <citation type="submission" date="2016-11" db="EMBL/GenBank/DDBJ databases">
        <title>Complete genome sequence of Sulfitobacter sp. AM1-D1, a toxic bacteria associated with marine dinoflagellate Alexandrium minutum in East China Sea.</title>
        <authorList>
            <person name="Yang Q."/>
            <person name="Zhang X."/>
            <person name="Tian X."/>
        </authorList>
    </citation>
    <scope>NUCLEOTIDE SEQUENCE [LARGE SCALE GENOMIC DNA]</scope>
    <source>
        <strain evidence="4 5">AM1-D1</strain>
        <plasmid evidence="4 5">unnamed4</plasmid>
    </source>
</reference>
<keyword evidence="5" id="KW-1185">Reference proteome</keyword>
<dbReference type="OrthoDB" id="5244108at2"/>
<keyword evidence="4" id="KW-0614">Plasmid</keyword>
<feature type="domain" description="DSBA-like thioredoxin" evidence="3">
    <location>
        <begin position="11"/>
        <end position="198"/>
    </location>
</feature>
<dbReference type="EC" id="5.99.1.4" evidence="1"/>
<organism evidence="4 5">
    <name type="scientific">Sulfitobacter alexandrii</name>
    <dbReference type="NCBI Taxonomy" id="1917485"/>
    <lineage>
        <taxon>Bacteria</taxon>
        <taxon>Pseudomonadati</taxon>
        <taxon>Pseudomonadota</taxon>
        <taxon>Alphaproteobacteria</taxon>
        <taxon>Rhodobacterales</taxon>
        <taxon>Roseobacteraceae</taxon>
        <taxon>Sulfitobacter</taxon>
    </lineage>
</organism>
<gene>
    <name evidence="4" type="ORF">BOO69_20855</name>
</gene>
<protein>
    <recommendedName>
        <fullName evidence="1">2-hydroxychromene-2-carboxylate isomerase</fullName>
        <ecNumber evidence="1">5.99.1.4</ecNumber>
    </recommendedName>
</protein>
<dbReference type="GO" id="GO:0006749">
    <property type="term" value="P:glutathione metabolic process"/>
    <property type="evidence" value="ECO:0007669"/>
    <property type="project" value="TreeGrafter"/>
</dbReference>
<dbReference type="PANTHER" id="PTHR42943">
    <property type="entry name" value="GLUTATHIONE S-TRANSFERASE KAPPA"/>
    <property type="match status" value="1"/>
</dbReference>
<dbReference type="PIRSF" id="PIRSF006386">
    <property type="entry name" value="HCCAis_GSTk"/>
    <property type="match status" value="1"/>
</dbReference>
<evidence type="ECO:0000256" key="1">
    <source>
        <dbReference type="PIRNR" id="PIRNR006386"/>
    </source>
</evidence>
<comment type="similarity">
    <text evidence="1">Belongs to the GST superfamily. NadH family.</text>
</comment>
<keyword evidence="1" id="KW-0413">Isomerase</keyword>
<evidence type="ECO:0000256" key="2">
    <source>
        <dbReference type="PIRSR" id="PIRSR006386-1"/>
    </source>
</evidence>
<dbReference type="SUPFAM" id="SSF52833">
    <property type="entry name" value="Thioredoxin-like"/>
    <property type="match status" value="1"/>
</dbReference>
<dbReference type="InterPro" id="IPR014440">
    <property type="entry name" value="HCCAis_GSTk"/>
</dbReference>
<name>A0A1J0WPC5_9RHOB</name>
<evidence type="ECO:0000313" key="5">
    <source>
        <dbReference type="Proteomes" id="UP000181897"/>
    </source>
</evidence>
<dbReference type="InterPro" id="IPR036249">
    <property type="entry name" value="Thioredoxin-like_sf"/>
</dbReference>
<dbReference type="EMBL" id="CP018080">
    <property type="protein sequence ID" value="APE46006.1"/>
    <property type="molecule type" value="Genomic_DNA"/>
</dbReference>
<dbReference type="Pfam" id="PF01323">
    <property type="entry name" value="DSBA"/>
    <property type="match status" value="1"/>
</dbReference>
<feature type="active site" description="Nucleophile" evidence="2">
    <location>
        <position position="19"/>
    </location>
</feature>
<dbReference type="AlphaFoldDB" id="A0A1J0WPC5"/>
<evidence type="ECO:0000313" key="4">
    <source>
        <dbReference type="EMBL" id="APE46006.1"/>
    </source>
</evidence>
<dbReference type="RefSeq" id="WP_071974317.1">
    <property type="nucleotide sequence ID" value="NZ_CP018080.1"/>
</dbReference>
<dbReference type="GO" id="GO:0004602">
    <property type="term" value="F:glutathione peroxidase activity"/>
    <property type="evidence" value="ECO:0007669"/>
    <property type="project" value="TreeGrafter"/>
</dbReference>
<dbReference type="InterPro" id="IPR051924">
    <property type="entry name" value="GST_Kappa/NadH"/>
</dbReference>
<dbReference type="GO" id="GO:0018845">
    <property type="term" value="F:2-hydroxychromene-2-carboxylate isomerase activity"/>
    <property type="evidence" value="ECO:0007669"/>
    <property type="project" value="UniProtKB-UniRule"/>
</dbReference>